<dbReference type="GO" id="GO:0005737">
    <property type="term" value="C:cytoplasm"/>
    <property type="evidence" value="ECO:0007669"/>
    <property type="project" value="TreeGrafter"/>
</dbReference>
<gene>
    <name evidence="7" type="ORF">RFULGI_LOCUS7776</name>
</gene>
<dbReference type="EMBL" id="CAJVPZ010011688">
    <property type="protein sequence ID" value="CAG8632632.1"/>
    <property type="molecule type" value="Genomic_DNA"/>
</dbReference>
<feature type="domain" description="Tyrosine-protein phosphatase" evidence="5">
    <location>
        <begin position="165"/>
        <end position="307"/>
    </location>
</feature>
<evidence type="ECO:0000256" key="3">
    <source>
        <dbReference type="ARBA" id="ARBA00022801"/>
    </source>
</evidence>
<evidence type="ECO:0000313" key="8">
    <source>
        <dbReference type="Proteomes" id="UP000789396"/>
    </source>
</evidence>
<accession>A0A9N9DDU5</accession>
<dbReference type="PANTHER" id="PTHR10159:SF519">
    <property type="entry name" value="DUAL SPECIFICITY PROTEIN PHOSPHATASE MPK3"/>
    <property type="match status" value="1"/>
</dbReference>
<evidence type="ECO:0000259" key="6">
    <source>
        <dbReference type="PROSITE" id="PS50056"/>
    </source>
</evidence>
<keyword evidence="8" id="KW-1185">Reference proteome</keyword>
<evidence type="ECO:0000313" key="7">
    <source>
        <dbReference type="EMBL" id="CAG8632632.1"/>
    </source>
</evidence>
<dbReference type="PROSITE" id="PS50056">
    <property type="entry name" value="TYR_PHOSPHATASE_2"/>
    <property type="match status" value="1"/>
</dbReference>
<evidence type="ECO:0000256" key="2">
    <source>
        <dbReference type="ARBA" id="ARBA00013064"/>
    </source>
</evidence>
<dbReference type="AlphaFoldDB" id="A0A9N9DDU5"/>
<dbReference type="GO" id="GO:0033550">
    <property type="term" value="F:MAP kinase tyrosine phosphatase activity"/>
    <property type="evidence" value="ECO:0007669"/>
    <property type="project" value="TreeGrafter"/>
</dbReference>
<dbReference type="InterPro" id="IPR020422">
    <property type="entry name" value="TYR_PHOSPHATASE_DUAL_dom"/>
</dbReference>
<dbReference type="GO" id="GO:0043409">
    <property type="term" value="P:negative regulation of MAPK cascade"/>
    <property type="evidence" value="ECO:0007669"/>
    <property type="project" value="TreeGrafter"/>
</dbReference>
<dbReference type="Pfam" id="PF00782">
    <property type="entry name" value="DSPc"/>
    <property type="match status" value="1"/>
</dbReference>
<dbReference type="SMART" id="SM00195">
    <property type="entry name" value="DSPc"/>
    <property type="match status" value="1"/>
</dbReference>
<dbReference type="Gene3D" id="3.90.190.10">
    <property type="entry name" value="Protein tyrosine phosphatase superfamily"/>
    <property type="match status" value="1"/>
</dbReference>
<evidence type="ECO:0000256" key="1">
    <source>
        <dbReference type="ARBA" id="ARBA00008601"/>
    </source>
</evidence>
<sequence length="312" mass="35345">MSFVELKPPLGSSLMRYMLEPFTLSLTIKIDESITQNLPLPLDVSSQDLQSKLCSIVPAILNAQIWTNSVDKYSPEGKWHEIDMGVHIVSFDEKRSNDLGALTTAKFWIVNFQGSILPTATGSFEYTVRWKSQDKDWDWANRYGKNGTFEVKPPSPDSPWTHGPRAVEIEPDLYVGNYIAASRAKNMGFQAVLTVAKELELPPETLEGIEYLKVPMEDGANNRIPDDAINTCVKWIQEQLDNKRKTLVHCRAGIGRSGSIGIGYIYFHHQTLSYRQALQQAWSKKPDIYPHVGLQQSLERLYPRLYQVESGN</sequence>
<comment type="similarity">
    <text evidence="1">Belongs to the protein-tyrosine phosphatase family. Non-receptor class dual specificity subfamily.</text>
</comment>
<dbReference type="InterPro" id="IPR000387">
    <property type="entry name" value="Tyr_Pase_dom"/>
</dbReference>
<reference evidence="7" key="1">
    <citation type="submission" date="2021-06" db="EMBL/GenBank/DDBJ databases">
        <authorList>
            <person name="Kallberg Y."/>
            <person name="Tangrot J."/>
            <person name="Rosling A."/>
        </authorList>
    </citation>
    <scope>NUCLEOTIDE SEQUENCE</scope>
    <source>
        <strain evidence="7">IN212</strain>
    </source>
</reference>
<dbReference type="InterPro" id="IPR000340">
    <property type="entry name" value="Dual-sp_phosphatase_cat-dom"/>
</dbReference>
<dbReference type="PROSITE" id="PS00383">
    <property type="entry name" value="TYR_PHOSPHATASE_1"/>
    <property type="match status" value="1"/>
</dbReference>
<protein>
    <recommendedName>
        <fullName evidence="2">protein-tyrosine-phosphatase</fullName>
        <ecNumber evidence="2">3.1.3.48</ecNumber>
    </recommendedName>
</protein>
<dbReference type="CDD" id="cd14498">
    <property type="entry name" value="DSP"/>
    <property type="match status" value="1"/>
</dbReference>
<organism evidence="7 8">
    <name type="scientific">Racocetra fulgida</name>
    <dbReference type="NCBI Taxonomy" id="60492"/>
    <lineage>
        <taxon>Eukaryota</taxon>
        <taxon>Fungi</taxon>
        <taxon>Fungi incertae sedis</taxon>
        <taxon>Mucoromycota</taxon>
        <taxon>Glomeromycotina</taxon>
        <taxon>Glomeromycetes</taxon>
        <taxon>Diversisporales</taxon>
        <taxon>Gigasporaceae</taxon>
        <taxon>Racocetra</taxon>
    </lineage>
</organism>
<dbReference type="Proteomes" id="UP000789396">
    <property type="component" value="Unassembled WGS sequence"/>
</dbReference>
<dbReference type="GO" id="GO:0008330">
    <property type="term" value="F:protein tyrosine/threonine phosphatase activity"/>
    <property type="evidence" value="ECO:0007669"/>
    <property type="project" value="TreeGrafter"/>
</dbReference>
<evidence type="ECO:0000256" key="4">
    <source>
        <dbReference type="ARBA" id="ARBA00022912"/>
    </source>
</evidence>
<dbReference type="EC" id="3.1.3.48" evidence="2"/>
<dbReference type="InterPro" id="IPR029021">
    <property type="entry name" value="Prot-tyrosine_phosphatase-like"/>
</dbReference>
<dbReference type="InterPro" id="IPR016130">
    <property type="entry name" value="Tyr_Pase_AS"/>
</dbReference>
<keyword evidence="4" id="KW-0904">Protein phosphatase</keyword>
<keyword evidence="3" id="KW-0378">Hydrolase</keyword>
<name>A0A9N9DDU5_9GLOM</name>
<comment type="caution">
    <text evidence="7">The sequence shown here is derived from an EMBL/GenBank/DDBJ whole genome shotgun (WGS) entry which is preliminary data.</text>
</comment>
<dbReference type="OrthoDB" id="2017893at2759"/>
<evidence type="ECO:0000259" key="5">
    <source>
        <dbReference type="PROSITE" id="PS50054"/>
    </source>
</evidence>
<feature type="domain" description="Tyrosine specific protein phosphatases" evidence="6">
    <location>
        <begin position="227"/>
        <end position="288"/>
    </location>
</feature>
<dbReference type="SUPFAM" id="SSF52799">
    <property type="entry name" value="(Phosphotyrosine protein) phosphatases II"/>
    <property type="match status" value="1"/>
</dbReference>
<dbReference type="GO" id="GO:0017017">
    <property type="term" value="F:MAP kinase tyrosine/serine/threonine phosphatase activity"/>
    <property type="evidence" value="ECO:0007669"/>
    <property type="project" value="TreeGrafter"/>
</dbReference>
<dbReference type="PANTHER" id="PTHR10159">
    <property type="entry name" value="DUAL SPECIFICITY PROTEIN PHOSPHATASE"/>
    <property type="match status" value="1"/>
</dbReference>
<dbReference type="FunFam" id="3.90.190.10:FF:000157">
    <property type="entry name" value="Protein-tyrosine phosphatase"/>
    <property type="match status" value="1"/>
</dbReference>
<proteinExistence type="inferred from homology"/>
<dbReference type="PROSITE" id="PS50054">
    <property type="entry name" value="TYR_PHOSPHATASE_DUAL"/>
    <property type="match status" value="1"/>
</dbReference>